<dbReference type="Proteomes" id="UP000006671">
    <property type="component" value="Unassembled WGS sequence"/>
</dbReference>
<evidence type="ECO:0000313" key="1">
    <source>
        <dbReference type="EMBL" id="EFC48421.1"/>
    </source>
</evidence>
<keyword evidence="2" id="KW-1185">Reference proteome</keyword>
<evidence type="ECO:0000313" key="2">
    <source>
        <dbReference type="Proteomes" id="UP000006671"/>
    </source>
</evidence>
<proteinExistence type="predicted"/>
<dbReference type="GeneID" id="8848351"/>
<dbReference type="InParanoid" id="D2V3V1"/>
<gene>
    <name evidence="1" type="ORF">NAEGRDRAFT_63499</name>
</gene>
<dbReference type="EMBL" id="GG738851">
    <property type="protein sequence ID" value="EFC48421.1"/>
    <property type="molecule type" value="Genomic_DNA"/>
</dbReference>
<sequence length="170" mass="19563">MEGILSDSETHHGKPYQDSQCQGLKFQPFFLPGQNARNLEFIGKGLIKRGIYSKGFPTPTNINSICSCDQCRKSFTLKHFNSSQPHIDYFYASGNRTLVASHGKLGKTPEEIDEKLRATGWEDFSFFNPFKCPHCSSIFIDFEMKKSLKEEEIYGNYLLNSNILYWKKLK</sequence>
<dbReference type="AlphaFoldDB" id="D2V3V1"/>
<dbReference type="KEGG" id="ngr:NAEGRDRAFT_63499"/>
<organism evidence="2">
    <name type="scientific">Naegleria gruberi</name>
    <name type="common">Amoeba</name>
    <dbReference type="NCBI Taxonomy" id="5762"/>
    <lineage>
        <taxon>Eukaryota</taxon>
        <taxon>Discoba</taxon>
        <taxon>Heterolobosea</taxon>
        <taxon>Tetramitia</taxon>
        <taxon>Eutetramitia</taxon>
        <taxon>Vahlkampfiidae</taxon>
        <taxon>Naegleria</taxon>
    </lineage>
</organism>
<reference evidence="1 2" key="1">
    <citation type="journal article" date="2010" name="Cell">
        <title>The genome of Naegleria gruberi illuminates early eukaryotic versatility.</title>
        <authorList>
            <person name="Fritz-Laylin L.K."/>
            <person name="Prochnik S.E."/>
            <person name="Ginger M.L."/>
            <person name="Dacks J.B."/>
            <person name="Carpenter M.L."/>
            <person name="Field M.C."/>
            <person name="Kuo A."/>
            <person name="Paredez A."/>
            <person name="Chapman J."/>
            <person name="Pham J."/>
            <person name="Shu S."/>
            <person name="Neupane R."/>
            <person name="Cipriano M."/>
            <person name="Mancuso J."/>
            <person name="Tu H."/>
            <person name="Salamov A."/>
            <person name="Lindquist E."/>
            <person name="Shapiro H."/>
            <person name="Lucas S."/>
            <person name="Grigoriev I.V."/>
            <person name="Cande W.Z."/>
            <person name="Fulton C."/>
            <person name="Rokhsar D.S."/>
            <person name="Dawson S.C."/>
        </authorList>
    </citation>
    <scope>NUCLEOTIDE SEQUENCE [LARGE SCALE GENOMIC DNA]</scope>
    <source>
        <strain evidence="1 2">NEG-M</strain>
    </source>
</reference>
<protein>
    <submittedName>
        <fullName evidence="1">Uncharacterized protein</fullName>
    </submittedName>
</protein>
<dbReference type="RefSeq" id="XP_002681165.1">
    <property type="nucleotide sequence ID" value="XM_002681119.1"/>
</dbReference>
<dbReference type="VEuPathDB" id="AmoebaDB:NAEGRDRAFT_63499"/>
<name>D2V3V1_NAEGR</name>
<accession>D2V3V1</accession>
<dbReference type="OrthoDB" id="10470571at2759"/>